<dbReference type="OrthoDB" id="586691at2759"/>
<reference evidence="1" key="1">
    <citation type="submission" date="2019-07" db="EMBL/GenBank/DDBJ databases">
        <authorList>
            <person name="Dittberner H."/>
        </authorList>
    </citation>
    <scope>NUCLEOTIDE SEQUENCE [LARGE SCALE GENOMIC DNA]</scope>
</reference>
<dbReference type="EMBL" id="CABITT030000002">
    <property type="protein sequence ID" value="VVA95755.1"/>
    <property type="molecule type" value="Genomic_DNA"/>
</dbReference>
<dbReference type="Proteomes" id="UP000489600">
    <property type="component" value="Unassembled WGS sequence"/>
</dbReference>
<name>A0A565B4Q2_9BRAS</name>
<keyword evidence="2" id="KW-1185">Reference proteome</keyword>
<gene>
    <name evidence="1" type="ORF">ANE_LOCUS6200</name>
</gene>
<comment type="caution">
    <text evidence="1">The sequence shown here is derived from an EMBL/GenBank/DDBJ whole genome shotgun (WGS) entry which is preliminary data.</text>
</comment>
<organism evidence="1 2">
    <name type="scientific">Arabis nemorensis</name>
    <dbReference type="NCBI Taxonomy" id="586526"/>
    <lineage>
        <taxon>Eukaryota</taxon>
        <taxon>Viridiplantae</taxon>
        <taxon>Streptophyta</taxon>
        <taxon>Embryophyta</taxon>
        <taxon>Tracheophyta</taxon>
        <taxon>Spermatophyta</taxon>
        <taxon>Magnoliopsida</taxon>
        <taxon>eudicotyledons</taxon>
        <taxon>Gunneridae</taxon>
        <taxon>Pentapetalae</taxon>
        <taxon>rosids</taxon>
        <taxon>malvids</taxon>
        <taxon>Brassicales</taxon>
        <taxon>Brassicaceae</taxon>
        <taxon>Arabideae</taxon>
        <taxon>Arabis</taxon>
    </lineage>
</organism>
<evidence type="ECO:0000313" key="2">
    <source>
        <dbReference type="Proteomes" id="UP000489600"/>
    </source>
</evidence>
<proteinExistence type="predicted"/>
<dbReference type="AlphaFoldDB" id="A0A565B4Q2"/>
<sequence>MMSSSRDCMKRFGSMSVSVDLTNTKEVEMLRDVLVAWPVEMGELEILFKNNSATLKEGDESSIGRTGKNIWEETKPFPNAHFHAFTLWLTNFSGLKEEFAFASRLITQGTVVRTMMIKPSSFSPSKKLEIEAAVARLKKLPKFHKELGIFMCIFGI</sequence>
<protein>
    <submittedName>
        <fullName evidence="1">Uncharacterized protein</fullName>
    </submittedName>
</protein>
<accession>A0A565B4Q2</accession>
<evidence type="ECO:0000313" key="1">
    <source>
        <dbReference type="EMBL" id="VVA95755.1"/>
    </source>
</evidence>